<keyword evidence="9" id="KW-1133">Transmembrane helix</keyword>
<protein>
    <recommendedName>
        <fullName evidence="1">non-specific serine/threonine protein kinase</fullName>
        <ecNumber evidence="1">2.7.11.1</ecNumber>
    </recommendedName>
</protein>
<dbReference type="EC" id="2.7.11.1" evidence="1"/>
<dbReference type="CDD" id="cd14014">
    <property type="entry name" value="STKc_PknB_like"/>
    <property type="match status" value="1"/>
</dbReference>
<dbReference type="Gene3D" id="3.30.200.20">
    <property type="entry name" value="Phosphorylase Kinase, domain 1"/>
    <property type="match status" value="1"/>
</dbReference>
<keyword evidence="2 11" id="KW-0723">Serine/threonine-protein kinase</keyword>
<keyword evidence="6 7" id="KW-0067">ATP-binding</keyword>
<accession>A0A9R0P623</accession>
<name>A0A9R0P623_AMYMS</name>
<organism evidence="11 12">
    <name type="scientific">Amycolatopsis mediterranei (strain S699)</name>
    <name type="common">Nocardia mediterranei</name>
    <dbReference type="NCBI Taxonomy" id="713604"/>
    <lineage>
        <taxon>Bacteria</taxon>
        <taxon>Bacillati</taxon>
        <taxon>Actinomycetota</taxon>
        <taxon>Actinomycetes</taxon>
        <taxon>Pseudonocardiales</taxon>
        <taxon>Pseudonocardiaceae</taxon>
        <taxon>Amycolatopsis</taxon>
    </lineage>
</organism>
<evidence type="ECO:0000313" key="12">
    <source>
        <dbReference type="Proteomes" id="UP000006138"/>
    </source>
</evidence>
<evidence type="ECO:0000259" key="10">
    <source>
        <dbReference type="PROSITE" id="PS50011"/>
    </source>
</evidence>
<dbReference type="InterPro" id="IPR017441">
    <property type="entry name" value="Protein_kinase_ATP_BS"/>
</dbReference>
<feature type="binding site" evidence="7">
    <location>
        <position position="349"/>
    </location>
    <ligand>
        <name>ATP</name>
        <dbReference type="ChEBI" id="CHEBI:30616"/>
    </ligand>
</feature>
<feature type="region of interest" description="Disordered" evidence="8">
    <location>
        <begin position="238"/>
        <end position="318"/>
    </location>
</feature>
<dbReference type="PROSITE" id="PS00108">
    <property type="entry name" value="PROTEIN_KINASE_ST"/>
    <property type="match status" value="1"/>
</dbReference>
<feature type="transmembrane region" description="Helical" evidence="9">
    <location>
        <begin position="35"/>
        <end position="60"/>
    </location>
</feature>
<keyword evidence="4 7" id="KW-0547">Nucleotide-binding</keyword>
<feature type="domain" description="Protein kinase" evidence="10">
    <location>
        <begin position="320"/>
        <end position="573"/>
    </location>
</feature>
<dbReference type="EMBL" id="CP002896">
    <property type="protein sequence ID" value="AEK46954.1"/>
    <property type="molecule type" value="Genomic_DNA"/>
</dbReference>
<dbReference type="AlphaFoldDB" id="A0A9R0P623"/>
<dbReference type="Proteomes" id="UP000006138">
    <property type="component" value="Chromosome"/>
</dbReference>
<dbReference type="PANTHER" id="PTHR43289">
    <property type="entry name" value="MITOGEN-ACTIVATED PROTEIN KINASE KINASE KINASE 20-RELATED"/>
    <property type="match status" value="1"/>
</dbReference>
<dbReference type="SUPFAM" id="SSF56112">
    <property type="entry name" value="Protein kinase-like (PK-like)"/>
    <property type="match status" value="1"/>
</dbReference>
<evidence type="ECO:0000256" key="9">
    <source>
        <dbReference type="SAM" id="Phobius"/>
    </source>
</evidence>
<dbReference type="SMART" id="SM00220">
    <property type="entry name" value="S_TKc"/>
    <property type="match status" value="1"/>
</dbReference>
<reference evidence="11 12" key="1">
    <citation type="journal article" date="2011" name="J. Bacteriol.">
        <title>Whole genome sequence of the rifamycin B-producing strain Amycolatopsis mediterranei S699.</title>
        <authorList>
            <person name="Verma M."/>
            <person name="Kaur J."/>
            <person name="Kumar M."/>
            <person name="Kumari K."/>
            <person name="Saxena A."/>
            <person name="Anand S."/>
            <person name="Nigam A."/>
            <person name="Ravi V."/>
            <person name="Raghuvanshi S."/>
            <person name="Khurana P."/>
            <person name="Tyagi A.K."/>
            <person name="Khurana J.P."/>
            <person name="Lal R."/>
        </authorList>
    </citation>
    <scope>NUCLEOTIDE SEQUENCE [LARGE SCALE GENOMIC DNA]</scope>
    <source>
        <strain evidence="11 12">S699</strain>
    </source>
</reference>
<dbReference type="InterPro" id="IPR000719">
    <property type="entry name" value="Prot_kinase_dom"/>
</dbReference>
<proteinExistence type="predicted"/>
<dbReference type="InterPro" id="IPR008271">
    <property type="entry name" value="Ser/Thr_kinase_AS"/>
</dbReference>
<dbReference type="KEGG" id="amn:RAM_42435"/>
<feature type="transmembrane region" description="Helical" evidence="9">
    <location>
        <begin position="185"/>
        <end position="204"/>
    </location>
</feature>
<keyword evidence="5 11" id="KW-0418">Kinase</keyword>
<dbReference type="PROSITE" id="PS50011">
    <property type="entry name" value="PROTEIN_KINASE_DOM"/>
    <property type="match status" value="1"/>
</dbReference>
<dbReference type="InterPro" id="IPR011009">
    <property type="entry name" value="Kinase-like_dom_sf"/>
</dbReference>
<evidence type="ECO:0000256" key="7">
    <source>
        <dbReference type="PROSITE-ProRule" id="PRU10141"/>
    </source>
</evidence>
<evidence type="ECO:0000313" key="11">
    <source>
        <dbReference type="EMBL" id="AEK46954.1"/>
    </source>
</evidence>
<dbReference type="Pfam" id="PF00069">
    <property type="entry name" value="Pkinase"/>
    <property type="match status" value="1"/>
</dbReference>
<dbReference type="Gene3D" id="1.10.510.10">
    <property type="entry name" value="Transferase(Phosphotransferase) domain 1"/>
    <property type="match status" value="1"/>
</dbReference>
<dbReference type="PANTHER" id="PTHR43289:SF6">
    <property type="entry name" value="SERINE_THREONINE-PROTEIN KINASE NEKL-3"/>
    <property type="match status" value="1"/>
</dbReference>
<feature type="compositionally biased region" description="Basic and acidic residues" evidence="8">
    <location>
        <begin position="240"/>
        <end position="253"/>
    </location>
</feature>
<evidence type="ECO:0000256" key="2">
    <source>
        <dbReference type="ARBA" id="ARBA00022527"/>
    </source>
</evidence>
<feature type="region of interest" description="Disordered" evidence="8">
    <location>
        <begin position="574"/>
        <end position="599"/>
    </location>
</feature>
<evidence type="ECO:0000256" key="3">
    <source>
        <dbReference type="ARBA" id="ARBA00022679"/>
    </source>
</evidence>
<evidence type="ECO:0000256" key="5">
    <source>
        <dbReference type="ARBA" id="ARBA00022777"/>
    </source>
</evidence>
<feature type="transmembrane region" description="Helical" evidence="9">
    <location>
        <begin position="72"/>
        <end position="91"/>
    </location>
</feature>
<feature type="compositionally biased region" description="Pro residues" evidence="8">
    <location>
        <begin position="254"/>
        <end position="278"/>
    </location>
</feature>
<feature type="transmembrane region" description="Helical" evidence="9">
    <location>
        <begin position="210"/>
        <end position="231"/>
    </location>
</feature>
<evidence type="ECO:0000256" key="1">
    <source>
        <dbReference type="ARBA" id="ARBA00012513"/>
    </source>
</evidence>
<dbReference type="PROSITE" id="PS00107">
    <property type="entry name" value="PROTEIN_KINASE_ATP"/>
    <property type="match status" value="1"/>
</dbReference>
<feature type="transmembrane region" description="Helical" evidence="9">
    <location>
        <begin position="153"/>
        <end position="173"/>
    </location>
</feature>
<keyword evidence="9" id="KW-0472">Membrane</keyword>
<keyword evidence="12" id="KW-1185">Reference proteome</keyword>
<keyword evidence="3" id="KW-0808">Transferase</keyword>
<evidence type="ECO:0000256" key="6">
    <source>
        <dbReference type="ARBA" id="ARBA00022840"/>
    </source>
</evidence>
<evidence type="ECO:0000256" key="8">
    <source>
        <dbReference type="SAM" id="MobiDB-lite"/>
    </source>
</evidence>
<sequence>MNTDSEGSPAVNGLASALLSLAHSLFGPGFCPGEWVWATSAAGALVALLPPIGAVAVSIIRKGTGNRYDATTLGVFGGIGLVSALVLPWLLSNGVSGVYRAAFGGDKTGLSRAELASLGRDGGCWVGNQTKYLGGGQTVYDVLFSKNGSDLPFFVYLLAFAVLGAGSLFFVMLQGRTAFRRGPKWPSRFFWIPFAAMLVFSVGMEANTALHFLLGFLPFSVLGLIPVAMVGPPPWSVINRSDRPDTPPRREPEPQGPPPSQVQPRPTPPPPPPLPVNRPYPKTALASAMEPPSPPLGALAAAPGPIPPPPGSRSAGGSRYRRVKQLGAGGFGTVWQAVDTQLNRTVALKIAHAPDRDTAERMQREARALAVVSHPNCVKVYDLAEEPDGLALVMEYLEGRPLAELVDGQGPLDDVAAGRLWATMAGALAAAHEKGVLHRDIKPSNIVLDRSGLAHLIDFGIARSQGDSKMTATGMMIGTPDFVAPEQAMGATASPASDAWQLAATISYALSGQPPRGTRETPMAALMAAARAEPVSRLPQRSAHARLLAASLDPEPRRRPTLNAVRREVEGWLSRAGKSADGPVTRVVPRQPGTGLPRR</sequence>
<dbReference type="GO" id="GO:0004674">
    <property type="term" value="F:protein serine/threonine kinase activity"/>
    <property type="evidence" value="ECO:0007669"/>
    <property type="project" value="UniProtKB-KW"/>
</dbReference>
<gene>
    <name evidence="11" type="ordered locus">RAM_42435</name>
</gene>
<dbReference type="GO" id="GO:0005524">
    <property type="term" value="F:ATP binding"/>
    <property type="evidence" value="ECO:0007669"/>
    <property type="project" value="UniProtKB-UniRule"/>
</dbReference>
<evidence type="ECO:0000256" key="4">
    <source>
        <dbReference type="ARBA" id="ARBA00022741"/>
    </source>
</evidence>
<keyword evidence="9" id="KW-0812">Transmembrane</keyword>